<organism evidence="2 3">
    <name type="scientific">Lysobacter antibioticus</name>
    <dbReference type="NCBI Taxonomy" id="84531"/>
    <lineage>
        <taxon>Bacteria</taxon>
        <taxon>Pseudomonadati</taxon>
        <taxon>Pseudomonadota</taxon>
        <taxon>Gammaproteobacteria</taxon>
        <taxon>Lysobacterales</taxon>
        <taxon>Lysobacteraceae</taxon>
        <taxon>Lysobacter</taxon>
    </lineage>
</organism>
<feature type="region of interest" description="Disordered" evidence="1">
    <location>
        <begin position="409"/>
        <end position="447"/>
    </location>
</feature>
<evidence type="ECO:0008006" key="4">
    <source>
        <dbReference type="Google" id="ProtNLM"/>
    </source>
</evidence>
<evidence type="ECO:0000313" key="3">
    <source>
        <dbReference type="Proteomes" id="UP000060787"/>
    </source>
</evidence>
<reference evidence="2 3" key="1">
    <citation type="journal article" date="2015" name="BMC Genomics">
        <title>Comparative genomics and metabolic profiling of the genus Lysobacter.</title>
        <authorList>
            <person name="de Bruijn I."/>
            <person name="Cheng X."/>
            <person name="de Jager V."/>
            <person name="Exposito R.G."/>
            <person name="Watrous J."/>
            <person name="Patel N."/>
            <person name="Postma J."/>
            <person name="Dorrestein P.C."/>
            <person name="Kobayashi D."/>
            <person name="Raaijmakers J.M."/>
        </authorList>
    </citation>
    <scope>NUCLEOTIDE SEQUENCE [LARGE SCALE GENOMIC DNA]</scope>
    <source>
        <strain evidence="2 3">76</strain>
    </source>
</reference>
<proteinExistence type="predicted"/>
<dbReference type="PATRIC" id="fig|84531.8.peg.1808"/>
<dbReference type="RefSeq" id="WP_057917393.1">
    <property type="nucleotide sequence ID" value="NZ_CP011129.1"/>
</dbReference>
<accession>A0A0S2F8Q4</accession>
<dbReference type="STRING" id="84531.LA76x_1782"/>
<dbReference type="EMBL" id="CP011129">
    <property type="protein sequence ID" value="ALN79934.1"/>
    <property type="molecule type" value="Genomic_DNA"/>
</dbReference>
<keyword evidence="3" id="KW-1185">Reference proteome</keyword>
<sequence length="447" mass="47761">MPATTTAAPARRSRKRIAIVAVVLLVAALTLRWVSQPSQVSGILLSQVGKALGLELSASGASEYRLRGTPMLVVRDLVARQPGATVPLLRAERVYLALPWRTIRAAGDLLEVERVELDAPQLDVAALQRWLATRPPSTEPLRMPSLSDGLRIVRGRVIGAGWSIEQISLSSPELHPQRLLRARIGGRVLSDGVRVPFDLAATLQRPALARGLGLSGGVSVQAKDWTLPMRIRLGALLHSGDDGLGLDRLRLGADARYRAGDTDLPFVFGLAGPLRYRDAALTLAPLGAALRGKDAIPQLDAGGRFAFGEDMRLHLDGVLAQWPDAWPALPPPLGQSKSPLPFVLDYDGPADFSGDSALRLQRDQTRFDGRFRLPAVLAWVDASEGALLPPLSGRLSTPRIEVSGATLEGVEIEIEQDDDATPPATAAPPTAAPSQPTPKPAAPRPLE</sequence>
<dbReference type="Proteomes" id="UP000060787">
    <property type="component" value="Chromosome"/>
</dbReference>
<name>A0A0S2F8Q4_LYSAN</name>
<dbReference type="KEGG" id="lab:LA76x_1782"/>
<dbReference type="eggNOG" id="COG2982">
    <property type="taxonomic scope" value="Bacteria"/>
</dbReference>
<protein>
    <recommendedName>
        <fullName evidence="4">AsmA family protein</fullName>
    </recommendedName>
</protein>
<evidence type="ECO:0000256" key="1">
    <source>
        <dbReference type="SAM" id="MobiDB-lite"/>
    </source>
</evidence>
<feature type="compositionally biased region" description="Acidic residues" evidence="1">
    <location>
        <begin position="410"/>
        <end position="420"/>
    </location>
</feature>
<evidence type="ECO:0000313" key="2">
    <source>
        <dbReference type="EMBL" id="ALN79934.1"/>
    </source>
</evidence>
<dbReference type="AlphaFoldDB" id="A0A0S2F8Q4"/>
<feature type="compositionally biased region" description="Pro residues" evidence="1">
    <location>
        <begin position="435"/>
        <end position="447"/>
    </location>
</feature>
<gene>
    <name evidence="2" type="ORF">LA76x_1782</name>
</gene>
<feature type="compositionally biased region" description="Low complexity" evidence="1">
    <location>
        <begin position="421"/>
        <end position="434"/>
    </location>
</feature>